<keyword evidence="16" id="KW-0137">Centromere</keyword>
<dbReference type="GO" id="GO:0044732">
    <property type="term" value="C:mitotic spindle pole body"/>
    <property type="evidence" value="ECO:0007669"/>
    <property type="project" value="TreeGrafter"/>
</dbReference>
<evidence type="ECO:0000256" key="3">
    <source>
        <dbReference type="ARBA" id="ARBA00004629"/>
    </source>
</evidence>
<comment type="similarity">
    <text evidence="4">Belongs to the DASH complex ASK1 family.</text>
</comment>
<proteinExistence type="inferred from homology"/>
<evidence type="ECO:0000256" key="14">
    <source>
        <dbReference type="ARBA" id="ARBA00023242"/>
    </source>
</evidence>
<dbReference type="GO" id="GO:0008608">
    <property type="term" value="P:attachment of spindle microtubules to kinetochore"/>
    <property type="evidence" value="ECO:0007669"/>
    <property type="project" value="InterPro"/>
</dbReference>
<keyword evidence="14" id="KW-0539">Nucleus</keyword>
<feature type="compositionally biased region" description="Acidic residues" evidence="17">
    <location>
        <begin position="338"/>
        <end position="347"/>
    </location>
</feature>
<keyword evidence="19" id="KW-1185">Reference proteome</keyword>
<feature type="compositionally biased region" description="Acidic residues" evidence="17">
    <location>
        <begin position="103"/>
        <end position="112"/>
    </location>
</feature>
<dbReference type="InParanoid" id="E5A6R4"/>
<keyword evidence="9" id="KW-0493">Microtubule</keyword>
<feature type="region of interest" description="Disordered" evidence="17">
    <location>
        <begin position="82"/>
        <end position="176"/>
    </location>
</feature>
<keyword evidence="13" id="KW-0206">Cytoskeleton</keyword>
<organism evidence="18 19">
    <name type="scientific">Leptosphaeria maculans (strain JN3 / isolate v23.1.3 / race Av1-4-5-6-7-8)</name>
    <name type="common">Blackleg fungus</name>
    <name type="synonym">Phoma lingam</name>
    <dbReference type="NCBI Taxonomy" id="985895"/>
    <lineage>
        <taxon>Eukaryota</taxon>
        <taxon>Fungi</taxon>
        <taxon>Dikarya</taxon>
        <taxon>Ascomycota</taxon>
        <taxon>Pezizomycotina</taxon>
        <taxon>Dothideomycetes</taxon>
        <taxon>Pleosporomycetidae</taxon>
        <taxon>Pleosporales</taxon>
        <taxon>Pleosporineae</taxon>
        <taxon>Leptosphaeriaceae</taxon>
        <taxon>Plenodomus</taxon>
        <taxon>Plenodomus lingam/Leptosphaeria maculans species complex</taxon>
    </lineage>
</organism>
<evidence type="ECO:0000256" key="6">
    <source>
        <dbReference type="ARBA" id="ARBA00022454"/>
    </source>
</evidence>
<evidence type="ECO:0000256" key="5">
    <source>
        <dbReference type="ARBA" id="ARBA00014520"/>
    </source>
</evidence>
<feature type="region of interest" description="Disordered" evidence="17">
    <location>
        <begin position="191"/>
        <end position="231"/>
    </location>
</feature>
<dbReference type="eggNOG" id="ENOG502S6FG">
    <property type="taxonomic scope" value="Eukaryota"/>
</dbReference>
<comment type="subcellular location">
    <subcellularLocation>
        <location evidence="3">Chromosome</location>
        <location evidence="3">Centromere</location>
        <location evidence="3">Kinetochore</location>
    </subcellularLocation>
    <subcellularLocation>
        <location evidence="2">Cytoplasm</location>
        <location evidence="2">Cytoskeleton</location>
        <location evidence="2">Spindle</location>
    </subcellularLocation>
    <subcellularLocation>
        <location evidence="1">Nucleus</location>
    </subcellularLocation>
</comment>
<keyword evidence="7" id="KW-0963">Cytoplasm</keyword>
<evidence type="ECO:0000313" key="18">
    <source>
        <dbReference type="EMBL" id="CBX99309.1"/>
    </source>
</evidence>
<dbReference type="GO" id="GO:0042729">
    <property type="term" value="C:DASH complex"/>
    <property type="evidence" value="ECO:0007669"/>
    <property type="project" value="InterPro"/>
</dbReference>
<dbReference type="AlphaFoldDB" id="E5A6R4"/>
<feature type="region of interest" description="Disordered" evidence="17">
    <location>
        <begin position="251"/>
        <end position="353"/>
    </location>
</feature>
<evidence type="ECO:0000256" key="2">
    <source>
        <dbReference type="ARBA" id="ARBA00004186"/>
    </source>
</evidence>
<dbReference type="GeneID" id="13288867"/>
<gene>
    <name evidence="18" type="ORF">LEMA_P085480.1</name>
</gene>
<dbReference type="OrthoDB" id="5573898at2759"/>
<evidence type="ECO:0000256" key="13">
    <source>
        <dbReference type="ARBA" id="ARBA00023212"/>
    </source>
</evidence>
<dbReference type="GO" id="GO:0005874">
    <property type="term" value="C:microtubule"/>
    <property type="evidence" value="ECO:0007669"/>
    <property type="project" value="UniProtKB-KW"/>
</dbReference>
<reference evidence="19" key="1">
    <citation type="journal article" date="2011" name="Nat. Commun.">
        <title>Effector diversification within compartments of the Leptosphaeria maculans genome affected by Repeat-Induced Point mutations.</title>
        <authorList>
            <person name="Rouxel T."/>
            <person name="Grandaubert J."/>
            <person name="Hane J.K."/>
            <person name="Hoede C."/>
            <person name="van de Wouw A.P."/>
            <person name="Couloux A."/>
            <person name="Dominguez V."/>
            <person name="Anthouard V."/>
            <person name="Bally P."/>
            <person name="Bourras S."/>
            <person name="Cozijnsen A.J."/>
            <person name="Ciuffetti L.M."/>
            <person name="Degrave A."/>
            <person name="Dilmaghani A."/>
            <person name="Duret L."/>
            <person name="Fudal I."/>
            <person name="Goodwin S.B."/>
            <person name="Gout L."/>
            <person name="Glaser N."/>
            <person name="Linglin J."/>
            <person name="Kema G.H.J."/>
            <person name="Lapalu N."/>
            <person name="Lawrence C.B."/>
            <person name="May K."/>
            <person name="Meyer M."/>
            <person name="Ollivier B."/>
            <person name="Poulain J."/>
            <person name="Schoch C.L."/>
            <person name="Simon A."/>
            <person name="Spatafora J.W."/>
            <person name="Stachowiak A."/>
            <person name="Turgeon B.G."/>
            <person name="Tyler B.M."/>
            <person name="Vincent D."/>
            <person name="Weissenbach J."/>
            <person name="Amselem J."/>
            <person name="Quesneville H."/>
            <person name="Oliver R.P."/>
            <person name="Wincker P."/>
            <person name="Balesdent M.-H."/>
            <person name="Howlett B.J."/>
        </authorList>
    </citation>
    <scope>NUCLEOTIDE SEQUENCE [LARGE SCALE GENOMIC DNA]</scope>
    <source>
        <strain evidence="19">JN3 / isolate v23.1.3 / race Av1-4-5-6-7-8</strain>
    </source>
</reference>
<dbReference type="GO" id="GO:0072686">
    <property type="term" value="C:mitotic spindle"/>
    <property type="evidence" value="ECO:0007669"/>
    <property type="project" value="InterPro"/>
</dbReference>
<evidence type="ECO:0000256" key="10">
    <source>
        <dbReference type="ARBA" id="ARBA00022776"/>
    </source>
</evidence>
<sequence>MSRQSMAPSRNLSLTEELEKLEQSITLTLQEIDHNFSRAHRIVTTAILPIVEQYGKHSEAVWEGSKFWKQFFEASANVSLSGYEAPEPDESALQEDTQQSQLYEDETVEDETVTGGVTTPRRPSSAQEDAESTIAFDSPSLGHSTPRAPPSEKKGKELAEDESLDEEEPQFASMSSPYETLREEFQGELGAIKTPRFDPITPGKSQALPDMSGYGSSPFVQPTTSKKAYTNQDPLLHRVLDKTFRVQATPLISPRKYKPTGAFTPKAGQRGAATPQGATARLPRWAEDSSPPSSPAPQLRADIFSPMKTPRTPGVSVQTPAKGRHPVSVNQTGGTVFDDSEEEEYELDFSPPKTIQFHIPQSKLLQTPAREASKRIVDDLLMTAGGDITDSTGGMDEDSPSVVRRQVDLDDSF</sequence>
<evidence type="ECO:0000256" key="17">
    <source>
        <dbReference type="SAM" id="MobiDB-lite"/>
    </source>
</evidence>
<keyword evidence="15" id="KW-0131">Cell cycle</keyword>
<evidence type="ECO:0000256" key="12">
    <source>
        <dbReference type="ARBA" id="ARBA00022838"/>
    </source>
</evidence>
<evidence type="ECO:0000256" key="15">
    <source>
        <dbReference type="ARBA" id="ARBA00023306"/>
    </source>
</evidence>
<dbReference type="VEuPathDB" id="FungiDB:LEMA_P085480.1"/>
<evidence type="ECO:0000256" key="8">
    <source>
        <dbReference type="ARBA" id="ARBA00022618"/>
    </source>
</evidence>
<accession>E5A6R4</accession>
<keyword evidence="12" id="KW-0995">Kinetochore</keyword>
<dbReference type="EMBL" id="FP929135">
    <property type="protein sequence ID" value="CBX99309.1"/>
    <property type="molecule type" value="Genomic_DNA"/>
</dbReference>
<dbReference type="PANTHER" id="PTHR28200">
    <property type="entry name" value="DASH COMPLEX SUBUNIT ASK1"/>
    <property type="match status" value="1"/>
</dbReference>
<dbReference type="GO" id="GO:0051301">
    <property type="term" value="P:cell division"/>
    <property type="evidence" value="ECO:0007669"/>
    <property type="project" value="UniProtKB-KW"/>
</dbReference>
<dbReference type="Proteomes" id="UP000002668">
    <property type="component" value="Genome"/>
</dbReference>
<dbReference type="InterPro" id="IPR013964">
    <property type="entry name" value="DASH_Ask1"/>
</dbReference>
<feature type="compositionally biased region" description="Acidic residues" evidence="17">
    <location>
        <begin position="159"/>
        <end position="169"/>
    </location>
</feature>
<evidence type="ECO:0000256" key="7">
    <source>
        <dbReference type="ARBA" id="ARBA00022490"/>
    </source>
</evidence>
<keyword evidence="6" id="KW-0158">Chromosome</keyword>
<keyword evidence="11" id="KW-0159">Chromosome partition</keyword>
<dbReference type="HOGENOM" id="CLU_625697_0_0_1"/>
<evidence type="ECO:0000256" key="4">
    <source>
        <dbReference type="ARBA" id="ARBA00010731"/>
    </source>
</evidence>
<dbReference type="STRING" id="985895.E5A6R4"/>
<dbReference type="Pfam" id="PF08655">
    <property type="entry name" value="DASH_Ask1"/>
    <property type="match status" value="1"/>
</dbReference>
<evidence type="ECO:0000313" key="19">
    <source>
        <dbReference type="Proteomes" id="UP000002668"/>
    </source>
</evidence>
<evidence type="ECO:0000256" key="1">
    <source>
        <dbReference type="ARBA" id="ARBA00004123"/>
    </source>
</evidence>
<name>E5A6R4_LEPMJ</name>
<evidence type="ECO:0000256" key="16">
    <source>
        <dbReference type="ARBA" id="ARBA00023328"/>
    </source>
</evidence>
<feature type="compositionally biased region" description="Polar residues" evidence="17">
    <location>
        <begin position="214"/>
        <end position="231"/>
    </location>
</feature>
<evidence type="ECO:0000256" key="9">
    <source>
        <dbReference type="ARBA" id="ARBA00022701"/>
    </source>
</evidence>
<dbReference type="PANTHER" id="PTHR28200:SF1">
    <property type="entry name" value="DASH COMPLEX SUBUNIT ASK1"/>
    <property type="match status" value="1"/>
</dbReference>
<evidence type="ECO:0000256" key="11">
    <source>
        <dbReference type="ARBA" id="ARBA00022829"/>
    </source>
</evidence>
<keyword evidence="10" id="KW-0498">Mitosis</keyword>
<keyword evidence="8" id="KW-0132">Cell division</keyword>
<protein>
    <recommendedName>
        <fullName evidence="5">DASH complex subunit ASK1</fullName>
    </recommendedName>
</protein>
<dbReference type="OMA" id="TIQFHIP"/>
<feature type="region of interest" description="Disordered" evidence="17">
    <location>
        <begin position="385"/>
        <end position="413"/>
    </location>
</feature>